<dbReference type="OMA" id="TEHEARD"/>
<dbReference type="Ensembl" id="ENSCCRT00000119311.1">
    <property type="protein sequence ID" value="ENSCCRP00000120246.1"/>
    <property type="gene ID" value="ENSCCRG00000075558.1"/>
</dbReference>
<evidence type="ECO:0000259" key="3">
    <source>
        <dbReference type="PROSITE" id="PS50158"/>
    </source>
</evidence>
<dbReference type="InterPro" id="IPR001878">
    <property type="entry name" value="Znf_CCHC"/>
</dbReference>
<keyword evidence="5" id="KW-1185">Reference proteome</keyword>
<feature type="domain" description="CCHC-type" evidence="3">
    <location>
        <begin position="54"/>
        <end position="67"/>
    </location>
</feature>
<dbReference type="GeneTree" id="ENSGT00530000063983"/>
<name>A0A9J7YLV6_CYPCA</name>
<evidence type="ECO:0000313" key="5">
    <source>
        <dbReference type="Proteomes" id="UP001108240"/>
    </source>
</evidence>
<dbReference type="Proteomes" id="UP001108240">
    <property type="component" value="Unplaced"/>
</dbReference>
<dbReference type="Pfam" id="PF00098">
    <property type="entry name" value="zf-CCHC"/>
    <property type="match status" value="1"/>
</dbReference>
<dbReference type="Gene3D" id="4.10.60.10">
    <property type="entry name" value="Zinc finger, CCHC-type"/>
    <property type="match status" value="2"/>
</dbReference>
<dbReference type="GO" id="GO:0003723">
    <property type="term" value="F:RNA binding"/>
    <property type="evidence" value="ECO:0007669"/>
    <property type="project" value="InterPro"/>
</dbReference>
<evidence type="ECO:0000256" key="1">
    <source>
        <dbReference type="PROSITE-ProRule" id="PRU00047"/>
    </source>
</evidence>
<dbReference type="SMART" id="SM00343">
    <property type="entry name" value="ZnF_C2HC"/>
    <property type="match status" value="5"/>
</dbReference>
<keyword evidence="1" id="KW-0479">Metal-binding</keyword>
<reference evidence="4" key="1">
    <citation type="submission" date="2025-08" db="UniProtKB">
        <authorList>
            <consortium name="Ensembl"/>
        </authorList>
    </citation>
    <scope>IDENTIFICATION</scope>
</reference>
<dbReference type="PANTHER" id="PTHR22639">
    <property type="entry name" value="GAG-RELATED PROTEIN"/>
    <property type="match status" value="1"/>
</dbReference>
<organism evidence="4 5">
    <name type="scientific">Cyprinus carpio carpio</name>
    <dbReference type="NCBI Taxonomy" id="630221"/>
    <lineage>
        <taxon>Eukaryota</taxon>
        <taxon>Metazoa</taxon>
        <taxon>Chordata</taxon>
        <taxon>Craniata</taxon>
        <taxon>Vertebrata</taxon>
        <taxon>Euteleostomi</taxon>
        <taxon>Actinopterygii</taxon>
        <taxon>Neopterygii</taxon>
        <taxon>Teleostei</taxon>
        <taxon>Ostariophysi</taxon>
        <taxon>Cypriniformes</taxon>
        <taxon>Cyprinidae</taxon>
        <taxon>Cyprininae</taxon>
        <taxon>Cyprinus</taxon>
    </lineage>
</organism>
<proteinExistence type="predicted"/>
<dbReference type="AlphaFoldDB" id="A0A9J7YLV6"/>
<protein>
    <recommendedName>
        <fullName evidence="3">CCHC-type domain-containing protein</fullName>
    </recommendedName>
</protein>
<keyword evidence="1" id="KW-0862">Zinc</keyword>
<dbReference type="GO" id="GO:0002218">
    <property type="term" value="P:activation of innate immune response"/>
    <property type="evidence" value="ECO:0007669"/>
    <property type="project" value="InterPro"/>
</dbReference>
<dbReference type="PROSITE" id="PS50158">
    <property type="entry name" value="ZF_CCHC"/>
    <property type="match status" value="1"/>
</dbReference>
<evidence type="ECO:0000313" key="4">
    <source>
        <dbReference type="Ensembl" id="ENSCCRP00000120246.1"/>
    </source>
</evidence>
<reference evidence="4" key="2">
    <citation type="submission" date="2025-09" db="UniProtKB">
        <authorList>
            <consortium name="Ensembl"/>
        </authorList>
    </citation>
    <scope>IDENTIFICATION</scope>
</reference>
<dbReference type="InterPro" id="IPR042509">
    <property type="entry name" value="ZCCHC3"/>
</dbReference>
<feature type="compositionally biased region" description="Basic residues" evidence="2">
    <location>
        <begin position="1"/>
        <end position="12"/>
    </location>
</feature>
<keyword evidence="1" id="KW-0863">Zinc-finger</keyword>
<dbReference type="InterPro" id="IPR036875">
    <property type="entry name" value="Znf_CCHC_sf"/>
</dbReference>
<dbReference type="PANTHER" id="PTHR22639:SF3">
    <property type="entry name" value="ZINC FINGER CCHC DOMAIN-CONTAINING PROTEIN 3"/>
    <property type="match status" value="1"/>
</dbReference>
<accession>A0A9J7YLV6</accession>
<feature type="region of interest" description="Disordered" evidence="2">
    <location>
        <begin position="1"/>
        <end position="27"/>
    </location>
</feature>
<dbReference type="GO" id="GO:0008270">
    <property type="term" value="F:zinc ion binding"/>
    <property type="evidence" value="ECO:0007669"/>
    <property type="project" value="UniProtKB-KW"/>
</dbReference>
<dbReference type="InterPro" id="IPR057811">
    <property type="entry name" value="RBD_ZCCHC3_2nd"/>
</dbReference>
<evidence type="ECO:0000256" key="2">
    <source>
        <dbReference type="SAM" id="MobiDB-lite"/>
    </source>
</evidence>
<sequence>MGRKKCSSKKEKKKVEHQNSCGMTSPGGLIHPPGSFFIGSNRGFLHYPGQPLYCRRCGARGHIKTDCTGQRCRLCESTDHIASACTEPKRCSLCGGDHLFRVCPSRQKTYASLFKEGQGIQFGHLVEACQKLFCNKCREIGHSFEECPNGRRCNLCGDLSHLYRDCPKSFVTVESSNGFILFTNPK</sequence>
<dbReference type="SUPFAM" id="SSF57756">
    <property type="entry name" value="Retrovirus zinc finger-like domains"/>
    <property type="match status" value="2"/>
</dbReference>
<dbReference type="Pfam" id="PF23058">
    <property type="entry name" value="RBD_ZCCHC3_2nd"/>
    <property type="match status" value="1"/>
</dbReference>
<dbReference type="GO" id="GO:0003690">
    <property type="term" value="F:double-stranded DNA binding"/>
    <property type="evidence" value="ECO:0007669"/>
    <property type="project" value="InterPro"/>
</dbReference>